<gene>
    <name evidence="1" type="ORF">GALL_96620</name>
</gene>
<comment type="caution">
    <text evidence="1">The sequence shown here is derived from an EMBL/GenBank/DDBJ whole genome shotgun (WGS) entry which is preliminary data.</text>
</comment>
<evidence type="ECO:0000313" key="1">
    <source>
        <dbReference type="EMBL" id="OIR08161.1"/>
    </source>
</evidence>
<sequence>MRNPRHEILTFKKEITLGTGTAFTLISFTHDMNRTLHHQRGCAGTSITKATVHHARVQMRPVTSCWNKQFAGVGSQA</sequence>
<protein>
    <submittedName>
        <fullName evidence="1">Uncharacterized protein</fullName>
    </submittedName>
</protein>
<proteinExistence type="predicted"/>
<name>A0A1J5SI58_9ZZZZ</name>
<dbReference type="AlphaFoldDB" id="A0A1J5SI58"/>
<organism evidence="1">
    <name type="scientific">mine drainage metagenome</name>
    <dbReference type="NCBI Taxonomy" id="410659"/>
    <lineage>
        <taxon>unclassified sequences</taxon>
        <taxon>metagenomes</taxon>
        <taxon>ecological metagenomes</taxon>
    </lineage>
</organism>
<reference evidence="1" key="1">
    <citation type="submission" date="2016-10" db="EMBL/GenBank/DDBJ databases">
        <title>Sequence of Gallionella enrichment culture.</title>
        <authorList>
            <person name="Poehlein A."/>
            <person name="Muehling M."/>
            <person name="Daniel R."/>
        </authorList>
    </citation>
    <scope>NUCLEOTIDE SEQUENCE</scope>
</reference>
<dbReference type="EMBL" id="MLJW01000033">
    <property type="protein sequence ID" value="OIR08161.1"/>
    <property type="molecule type" value="Genomic_DNA"/>
</dbReference>
<accession>A0A1J5SI58</accession>